<dbReference type="PANTHER" id="PTHR35400:SF3">
    <property type="entry name" value="SLL1072 PROTEIN"/>
    <property type="match status" value="1"/>
</dbReference>
<evidence type="ECO:0000313" key="2">
    <source>
        <dbReference type="EMBL" id="MDT0381961.1"/>
    </source>
</evidence>
<dbReference type="InterPro" id="IPR008538">
    <property type="entry name" value="Uma2"/>
</dbReference>
<evidence type="ECO:0000313" key="3">
    <source>
        <dbReference type="Proteomes" id="UP001183414"/>
    </source>
</evidence>
<dbReference type="CDD" id="cd06260">
    <property type="entry name" value="DUF820-like"/>
    <property type="match status" value="1"/>
</dbReference>
<comment type="caution">
    <text evidence="2">The sequence shown here is derived from an EMBL/GenBank/DDBJ whole genome shotgun (WGS) entry which is preliminary data.</text>
</comment>
<organism evidence="2 3">
    <name type="scientific">Streptomyces hazeniae</name>
    <dbReference type="NCBI Taxonomy" id="3075538"/>
    <lineage>
        <taxon>Bacteria</taxon>
        <taxon>Bacillati</taxon>
        <taxon>Actinomycetota</taxon>
        <taxon>Actinomycetes</taxon>
        <taxon>Kitasatosporales</taxon>
        <taxon>Streptomycetaceae</taxon>
        <taxon>Streptomyces</taxon>
    </lineage>
</organism>
<feature type="domain" description="Putative restriction endonuclease" evidence="1">
    <location>
        <begin position="26"/>
        <end position="183"/>
    </location>
</feature>
<keyword evidence="2" id="KW-0255">Endonuclease</keyword>
<dbReference type="InterPro" id="IPR011335">
    <property type="entry name" value="Restrct_endonuc-II-like"/>
</dbReference>
<gene>
    <name evidence="2" type="ORF">RM572_24675</name>
</gene>
<name>A0ABU2NY84_9ACTN</name>
<dbReference type="GO" id="GO:0004519">
    <property type="term" value="F:endonuclease activity"/>
    <property type="evidence" value="ECO:0007669"/>
    <property type="project" value="UniProtKB-KW"/>
</dbReference>
<dbReference type="RefSeq" id="WP_311675607.1">
    <property type="nucleotide sequence ID" value="NZ_JAVREQ010000028.1"/>
</dbReference>
<dbReference type="Proteomes" id="UP001183414">
    <property type="component" value="Unassembled WGS sequence"/>
</dbReference>
<dbReference type="Pfam" id="PF05685">
    <property type="entry name" value="Uma2"/>
    <property type="match status" value="1"/>
</dbReference>
<evidence type="ECO:0000259" key="1">
    <source>
        <dbReference type="Pfam" id="PF05685"/>
    </source>
</evidence>
<accession>A0ABU2NY84</accession>
<keyword evidence="2" id="KW-0378">Hydrolase</keyword>
<proteinExistence type="predicted"/>
<dbReference type="SUPFAM" id="SSF52980">
    <property type="entry name" value="Restriction endonuclease-like"/>
    <property type="match status" value="1"/>
</dbReference>
<keyword evidence="2" id="KW-0540">Nuclease</keyword>
<protein>
    <submittedName>
        <fullName evidence="2">Uma2 family endonuclease</fullName>
    </submittedName>
</protein>
<dbReference type="InterPro" id="IPR012296">
    <property type="entry name" value="Nuclease_put_TT1808"/>
</dbReference>
<dbReference type="Gene3D" id="3.90.1570.10">
    <property type="entry name" value="tt1808, chain A"/>
    <property type="match status" value="1"/>
</dbReference>
<keyword evidence="3" id="KW-1185">Reference proteome</keyword>
<reference evidence="3" key="1">
    <citation type="submission" date="2023-07" db="EMBL/GenBank/DDBJ databases">
        <title>30 novel species of actinomycetes from the DSMZ collection.</title>
        <authorList>
            <person name="Nouioui I."/>
        </authorList>
    </citation>
    <scope>NUCLEOTIDE SEQUENCE [LARGE SCALE GENOMIC DNA]</scope>
    <source>
        <strain evidence="3">DSM 42041</strain>
    </source>
</reference>
<dbReference type="PANTHER" id="PTHR35400">
    <property type="entry name" value="SLR1083 PROTEIN"/>
    <property type="match status" value="1"/>
</dbReference>
<dbReference type="EMBL" id="JAVREQ010000028">
    <property type="protein sequence ID" value="MDT0381961.1"/>
    <property type="molecule type" value="Genomic_DNA"/>
</dbReference>
<sequence length="196" mass="21674">MTVEPADRIDMGDAEASALDEELALLERMTIPEGFKAEIVEGAVVVSPQRNTHWDIIELVLLQIKEVFGRRARTKSDVLLPLPGFRNGFAPDLLKLADDAEVDEKGRLRHRDVQFVLGVVSRETRENDYGTKLRTYASAGIPVYVVADPYSGKCHAFGHPDGERYESELTAKFGDGLDLAPLGFALCLATEDFPQD</sequence>